<evidence type="ECO:0000313" key="2">
    <source>
        <dbReference type="Proteomes" id="UP001252207"/>
    </source>
</evidence>
<name>A0ABU2IWX2_9GAMM</name>
<organism evidence="1 2">
    <name type="scientific">Providencia huaxiensis</name>
    <dbReference type="NCBI Taxonomy" id="2027290"/>
    <lineage>
        <taxon>Bacteria</taxon>
        <taxon>Pseudomonadati</taxon>
        <taxon>Pseudomonadota</taxon>
        <taxon>Gammaproteobacteria</taxon>
        <taxon>Enterobacterales</taxon>
        <taxon>Morganellaceae</taxon>
        <taxon>Providencia</taxon>
    </lineage>
</organism>
<dbReference type="Proteomes" id="UP001252207">
    <property type="component" value="Unassembled WGS sequence"/>
</dbReference>
<accession>A0ABU2IWX2</accession>
<sequence length="215" mass="25492">MDNHAMKPIKNSRDCMPRKISGAEFNQKLRITASNIENTQCFLTKGVIDFSLQGFDIPEGYRLVKSLRKQQYRLIANGEKPETLYLVELKFRKDIVIGKITCTQIKVWRSTAHQYIKIIKDLPRQFFAYLLNTYCIMVTDEEQTDAGQRFWETMINWAFDKKYYVYASNGEEENRLLIPIKDMDDFYLNWMELYWGKDIDIHTYRLVAISKTPLI</sequence>
<dbReference type="GeneID" id="89489964"/>
<protein>
    <submittedName>
        <fullName evidence="1">Uncharacterized protein</fullName>
    </submittedName>
</protein>
<dbReference type="RefSeq" id="WP_232368241.1">
    <property type="nucleotide sequence ID" value="NZ_CP031123.2"/>
</dbReference>
<evidence type="ECO:0000313" key="1">
    <source>
        <dbReference type="EMBL" id="MDT0133571.1"/>
    </source>
</evidence>
<keyword evidence="2" id="KW-1185">Reference proteome</keyword>
<dbReference type="EMBL" id="JANAVW010000001">
    <property type="protein sequence ID" value="MDT0133571.1"/>
    <property type="molecule type" value="Genomic_DNA"/>
</dbReference>
<proteinExistence type="predicted"/>
<reference evidence="1 2" key="1">
    <citation type="submission" date="2022-06" db="EMBL/GenBank/DDBJ databases">
        <title>Chromosome and plasmid sequencings of Enterobacteriales species co-exiting double carbapenemases.</title>
        <authorList>
            <person name="Fu Y."/>
        </authorList>
    </citation>
    <scope>NUCLEOTIDE SEQUENCE [LARGE SCALE GENOMIC DNA]</scope>
    <source>
        <strain evidence="1 2">21030615019</strain>
    </source>
</reference>
<gene>
    <name evidence="1" type="ORF">NLX89_09490</name>
</gene>
<comment type="caution">
    <text evidence="1">The sequence shown here is derived from an EMBL/GenBank/DDBJ whole genome shotgun (WGS) entry which is preliminary data.</text>
</comment>